<proteinExistence type="predicted"/>
<dbReference type="Proteomes" id="UP001172155">
    <property type="component" value="Unassembled WGS sequence"/>
</dbReference>
<protein>
    <submittedName>
        <fullName evidence="1">Uncharacterized protein</fullName>
    </submittedName>
</protein>
<gene>
    <name evidence="1" type="ORF">B0T18DRAFT_397554</name>
</gene>
<sequence length="285" mass="32562">MSAPAPTLETFATAQADVAHLLSIAKFPARFTVSQWGFTLPDPETNRNQRARLRWVAENFWLTSYRARTWGYTILRTTYADDAAFQRAVEALRLFVRAQLDADVHVVTQQLQQMHDFGKLPEGISATADPKPGDELYERFVVDVVEDQEGLEGTTGTDLCTHFKRWALERWDKDEAIFSAASPRLKTALVLDEETVAQLQGVKDSLENEGEMVWYEVGKRFWVKMVEAVPEERGGPRMNQGVVDVYCMQLVGIVNFYWDRDMRSPAYMSWKQEEGVPGGWMLNQL</sequence>
<name>A0AA40KCB0_9PEZI</name>
<evidence type="ECO:0000313" key="1">
    <source>
        <dbReference type="EMBL" id="KAK0753675.1"/>
    </source>
</evidence>
<keyword evidence="2" id="KW-1185">Reference proteome</keyword>
<dbReference type="AlphaFoldDB" id="A0AA40KCB0"/>
<evidence type="ECO:0000313" key="2">
    <source>
        <dbReference type="Proteomes" id="UP001172155"/>
    </source>
</evidence>
<accession>A0AA40KCB0</accession>
<dbReference type="EMBL" id="JAUKUD010000001">
    <property type="protein sequence ID" value="KAK0753675.1"/>
    <property type="molecule type" value="Genomic_DNA"/>
</dbReference>
<comment type="caution">
    <text evidence="1">The sequence shown here is derived from an EMBL/GenBank/DDBJ whole genome shotgun (WGS) entry which is preliminary data.</text>
</comment>
<reference evidence="1" key="1">
    <citation type="submission" date="2023-06" db="EMBL/GenBank/DDBJ databases">
        <title>Genome-scale phylogeny and comparative genomics of the fungal order Sordariales.</title>
        <authorList>
            <consortium name="Lawrence Berkeley National Laboratory"/>
            <person name="Hensen N."/>
            <person name="Bonometti L."/>
            <person name="Westerberg I."/>
            <person name="Brannstrom I.O."/>
            <person name="Guillou S."/>
            <person name="Cros-Aarteil S."/>
            <person name="Calhoun S."/>
            <person name="Haridas S."/>
            <person name="Kuo A."/>
            <person name="Mondo S."/>
            <person name="Pangilinan J."/>
            <person name="Riley R."/>
            <person name="LaButti K."/>
            <person name="Andreopoulos B."/>
            <person name="Lipzen A."/>
            <person name="Chen C."/>
            <person name="Yanf M."/>
            <person name="Daum C."/>
            <person name="Ng V."/>
            <person name="Clum A."/>
            <person name="Steindorff A."/>
            <person name="Ohm R."/>
            <person name="Martin F."/>
            <person name="Silar P."/>
            <person name="Natvig D."/>
            <person name="Lalanne C."/>
            <person name="Gautier V."/>
            <person name="Ament-velasquez S.L."/>
            <person name="Kruys A."/>
            <person name="Hutchinson M.I."/>
            <person name="Powell A.J."/>
            <person name="Barry K."/>
            <person name="Miller A.N."/>
            <person name="Grigoriev I.V."/>
            <person name="Debuchy R."/>
            <person name="Gladieux P."/>
            <person name="Thoren M.H."/>
            <person name="Johannesson H."/>
        </authorList>
    </citation>
    <scope>NUCLEOTIDE SEQUENCE</scope>
    <source>
        <strain evidence="1">SMH3187-1</strain>
    </source>
</reference>
<organism evidence="1 2">
    <name type="scientific">Schizothecium vesticola</name>
    <dbReference type="NCBI Taxonomy" id="314040"/>
    <lineage>
        <taxon>Eukaryota</taxon>
        <taxon>Fungi</taxon>
        <taxon>Dikarya</taxon>
        <taxon>Ascomycota</taxon>
        <taxon>Pezizomycotina</taxon>
        <taxon>Sordariomycetes</taxon>
        <taxon>Sordariomycetidae</taxon>
        <taxon>Sordariales</taxon>
        <taxon>Schizotheciaceae</taxon>
        <taxon>Schizothecium</taxon>
    </lineage>
</organism>